<dbReference type="EnsemblPlants" id="QL04p033474:mrna">
    <property type="protein sequence ID" value="QL04p033474:mrna"/>
    <property type="gene ID" value="QL04p033474"/>
</dbReference>
<dbReference type="Proteomes" id="UP000594261">
    <property type="component" value="Chromosome 4"/>
</dbReference>
<protein>
    <submittedName>
        <fullName evidence="1">Uncharacterized protein</fullName>
    </submittedName>
</protein>
<sequence>MFFSKILGPPFYLGALGNCLIGLVEGPVLTLFTTVTRLGDGFGYQLEKKKAPVAAHTTGEFQHPTGGVVNPITDGVQSVDKPQISNLNSTKSVEVLPQSTRLKIFQIKRKMMVRWCVLEWRLAGTRVHHLTLDSSYHYPLWIVPECLEIPNTTKTFKFEEMWLSDWGYTDVVEAIYSSQEVNDPTVKVRELKREIHDLMDGENKMWFQGSKFCGHPLEIETLNSSIVKLHKEKGKNSILKLRTSVGTWTKDCEEVAECLIQYYRELFTSYQAPPCEAATSTIHSVISEEMNSQSSSDFMAWEVQQAIK</sequence>
<dbReference type="Gramene" id="QL04p033474:mrna">
    <property type="protein sequence ID" value="QL04p033474:mrna"/>
    <property type="gene ID" value="QL04p033474"/>
</dbReference>
<dbReference type="AlphaFoldDB" id="A0A7N2R2Y2"/>
<evidence type="ECO:0000313" key="2">
    <source>
        <dbReference type="Proteomes" id="UP000594261"/>
    </source>
</evidence>
<organism evidence="1 2">
    <name type="scientific">Quercus lobata</name>
    <name type="common">Valley oak</name>
    <dbReference type="NCBI Taxonomy" id="97700"/>
    <lineage>
        <taxon>Eukaryota</taxon>
        <taxon>Viridiplantae</taxon>
        <taxon>Streptophyta</taxon>
        <taxon>Embryophyta</taxon>
        <taxon>Tracheophyta</taxon>
        <taxon>Spermatophyta</taxon>
        <taxon>Magnoliopsida</taxon>
        <taxon>eudicotyledons</taxon>
        <taxon>Gunneridae</taxon>
        <taxon>Pentapetalae</taxon>
        <taxon>rosids</taxon>
        <taxon>fabids</taxon>
        <taxon>Fagales</taxon>
        <taxon>Fagaceae</taxon>
        <taxon>Quercus</taxon>
    </lineage>
</organism>
<dbReference type="EMBL" id="LRBV02000004">
    <property type="status" value="NOT_ANNOTATED_CDS"/>
    <property type="molecule type" value="Genomic_DNA"/>
</dbReference>
<dbReference type="InParanoid" id="A0A7N2R2Y2"/>
<accession>A0A7N2R2Y2</accession>
<reference evidence="1" key="2">
    <citation type="submission" date="2021-01" db="UniProtKB">
        <authorList>
            <consortium name="EnsemblPlants"/>
        </authorList>
    </citation>
    <scope>IDENTIFICATION</scope>
</reference>
<name>A0A7N2R2Y2_QUELO</name>
<keyword evidence="2" id="KW-1185">Reference proteome</keyword>
<proteinExistence type="predicted"/>
<evidence type="ECO:0000313" key="1">
    <source>
        <dbReference type="EnsemblPlants" id="QL04p033474:mrna"/>
    </source>
</evidence>
<reference evidence="1 2" key="1">
    <citation type="journal article" date="2016" name="G3 (Bethesda)">
        <title>First Draft Assembly and Annotation of the Genome of a California Endemic Oak Quercus lobata Nee (Fagaceae).</title>
        <authorList>
            <person name="Sork V.L."/>
            <person name="Fitz-Gibbon S.T."/>
            <person name="Puiu D."/>
            <person name="Crepeau M."/>
            <person name="Gugger P.F."/>
            <person name="Sherman R."/>
            <person name="Stevens K."/>
            <person name="Langley C.H."/>
            <person name="Pellegrini M."/>
            <person name="Salzberg S.L."/>
        </authorList>
    </citation>
    <scope>NUCLEOTIDE SEQUENCE [LARGE SCALE GENOMIC DNA]</scope>
    <source>
        <strain evidence="1 2">cv. SW786</strain>
    </source>
</reference>